<accession>A0ABW5RJX8</accession>
<proteinExistence type="predicted"/>
<dbReference type="Proteomes" id="UP001597453">
    <property type="component" value="Unassembled WGS sequence"/>
</dbReference>
<evidence type="ECO:0000313" key="1">
    <source>
        <dbReference type="EMBL" id="MFD2675373.1"/>
    </source>
</evidence>
<evidence type="ECO:0000313" key="2">
    <source>
        <dbReference type="Proteomes" id="UP001597453"/>
    </source>
</evidence>
<dbReference type="RefSeq" id="WP_066059425.1">
    <property type="nucleotide sequence ID" value="NZ_JBHUNF010000006.1"/>
</dbReference>
<keyword evidence="2" id="KW-1185">Reference proteome</keyword>
<name>A0ABW5RJX8_9MICO</name>
<protein>
    <submittedName>
        <fullName evidence="1">Uncharacterized protein</fullName>
    </submittedName>
</protein>
<comment type="caution">
    <text evidence="1">The sequence shown here is derived from an EMBL/GenBank/DDBJ whole genome shotgun (WGS) entry which is preliminary data.</text>
</comment>
<dbReference type="EMBL" id="JBHUNF010000006">
    <property type="protein sequence ID" value="MFD2675373.1"/>
    <property type="molecule type" value="Genomic_DNA"/>
</dbReference>
<organism evidence="1 2">
    <name type="scientific">Gulosibacter bifidus</name>
    <dbReference type="NCBI Taxonomy" id="272239"/>
    <lineage>
        <taxon>Bacteria</taxon>
        <taxon>Bacillati</taxon>
        <taxon>Actinomycetota</taxon>
        <taxon>Actinomycetes</taxon>
        <taxon>Micrococcales</taxon>
        <taxon>Microbacteriaceae</taxon>
        <taxon>Gulosibacter</taxon>
    </lineage>
</organism>
<sequence length="119" mass="13127">MYDDAHYGDLSYLRHLAGIQRDTAIEARVRGGEDPAIVTEEVPEVDEIVINMLRDDALDDQGLAAEYSLARLAASGTQAASAELRSAADEIDARIYREIALDYPELTKVAWRLIGALQH</sequence>
<gene>
    <name evidence="1" type="ORF">ACFSUQ_08725</name>
</gene>
<reference evidence="2" key="1">
    <citation type="journal article" date="2019" name="Int. J. Syst. Evol. Microbiol.">
        <title>The Global Catalogue of Microorganisms (GCM) 10K type strain sequencing project: providing services to taxonomists for standard genome sequencing and annotation.</title>
        <authorList>
            <consortium name="The Broad Institute Genomics Platform"/>
            <consortium name="The Broad Institute Genome Sequencing Center for Infectious Disease"/>
            <person name="Wu L."/>
            <person name="Ma J."/>
        </authorList>
    </citation>
    <scope>NUCLEOTIDE SEQUENCE [LARGE SCALE GENOMIC DNA]</scope>
    <source>
        <strain evidence="2">TISTR 1511</strain>
    </source>
</reference>